<gene>
    <name evidence="1" type="ORF">HFP15_41370</name>
</gene>
<reference evidence="1 2" key="1">
    <citation type="submission" date="2020-04" db="EMBL/GenBank/DDBJ databases">
        <title>Novel species.</title>
        <authorList>
            <person name="Teo W.F.A."/>
            <person name="Lipun K."/>
            <person name="Srisuk N."/>
            <person name="Duangmal K."/>
        </authorList>
    </citation>
    <scope>NUCLEOTIDE SEQUENCE [LARGE SCALE GENOMIC DNA]</scope>
    <source>
        <strain evidence="1 2">K13G38</strain>
    </source>
</reference>
<organism evidence="1 2">
    <name type="scientific">Amycolatopsis acididurans</name>
    <dbReference type="NCBI Taxonomy" id="2724524"/>
    <lineage>
        <taxon>Bacteria</taxon>
        <taxon>Bacillati</taxon>
        <taxon>Actinomycetota</taxon>
        <taxon>Actinomycetes</taxon>
        <taxon>Pseudonocardiales</taxon>
        <taxon>Pseudonocardiaceae</taxon>
        <taxon>Amycolatopsis</taxon>
    </lineage>
</organism>
<evidence type="ECO:0000313" key="1">
    <source>
        <dbReference type="EMBL" id="NKQ59307.1"/>
    </source>
</evidence>
<comment type="caution">
    <text evidence="1">The sequence shown here is derived from an EMBL/GenBank/DDBJ whole genome shotgun (WGS) entry which is preliminary data.</text>
</comment>
<evidence type="ECO:0000313" key="2">
    <source>
        <dbReference type="Proteomes" id="UP000715441"/>
    </source>
</evidence>
<sequence>MVELADRQRDHVLGAGLGAGQSDRAELDVGAELEDVDPEAHAGGRAGERLARKVAGPCHVERLGAVGGHGEHVVQVGP</sequence>
<dbReference type="EMBL" id="JAAXLS010000090">
    <property type="protein sequence ID" value="NKQ59307.1"/>
    <property type="molecule type" value="Genomic_DNA"/>
</dbReference>
<accession>A0ABX1JHN0</accession>
<name>A0ABX1JHN0_9PSEU</name>
<dbReference type="Proteomes" id="UP000715441">
    <property type="component" value="Unassembled WGS sequence"/>
</dbReference>
<dbReference type="RefSeq" id="WP_168523977.1">
    <property type="nucleotide sequence ID" value="NZ_JAAXLS010000090.1"/>
</dbReference>
<protein>
    <submittedName>
        <fullName evidence="1">Uncharacterized protein</fullName>
    </submittedName>
</protein>
<proteinExistence type="predicted"/>
<keyword evidence="2" id="KW-1185">Reference proteome</keyword>